<dbReference type="VEuPathDB" id="FungiDB:PGTG_21646"/>
<evidence type="ECO:0000313" key="2">
    <source>
        <dbReference type="EMBL" id="EHS63540.1"/>
    </source>
</evidence>
<evidence type="ECO:0000313" key="3">
    <source>
        <dbReference type="Proteomes" id="UP000008783"/>
    </source>
</evidence>
<dbReference type="HOGENOM" id="CLU_005992_2_1_1"/>
<gene>
    <name evidence="2" type="ORF">PGTG_21646</name>
</gene>
<dbReference type="InParanoid" id="H6QS76"/>
<dbReference type="KEGG" id="pgr:PGTG_21646"/>
<organism evidence="2 3">
    <name type="scientific">Puccinia graminis f. sp. tritici (strain CRL 75-36-700-3 / race SCCL)</name>
    <name type="common">Black stem rust fungus</name>
    <dbReference type="NCBI Taxonomy" id="418459"/>
    <lineage>
        <taxon>Eukaryota</taxon>
        <taxon>Fungi</taxon>
        <taxon>Dikarya</taxon>
        <taxon>Basidiomycota</taxon>
        <taxon>Pucciniomycotina</taxon>
        <taxon>Pucciniomycetes</taxon>
        <taxon>Pucciniales</taxon>
        <taxon>Pucciniaceae</taxon>
        <taxon>Puccinia</taxon>
    </lineage>
</organism>
<dbReference type="EMBL" id="DS178290">
    <property type="protein sequence ID" value="EHS63540.1"/>
    <property type="molecule type" value="Genomic_DNA"/>
</dbReference>
<dbReference type="eggNOG" id="ENOG502S7P8">
    <property type="taxonomic scope" value="Eukaryota"/>
</dbReference>
<proteinExistence type="predicted"/>
<dbReference type="OrthoDB" id="2624269at2759"/>
<reference evidence="3" key="1">
    <citation type="journal article" date="2011" name="Proc. Natl. Acad. Sci. U.S.A.">
        <title>Obligate biotrophy features unraveled by the genomic analysis of rust fungi.</title>
        <authorList>
            <person name="Duplessis S."/>
            <person name="Cuomo C.A."/>
            <person name="Lin Y.-C."/>
            <person name="Aerts A."/>
            <person name="Tisserant E."/>
            <person name="Veneault-Fourrey C."/>
            <person name="Joly D.L."/>
            <person name="Hacquard S."/>
            <person name="Amselem J."/>
            <person name="Cantarel B.L."/>
            <person name="Chiu R."/>
            <person name="Coutinho P.M."/>
            <person name="Feau N."/>
            <person name="Field M."/>
            <person name="Frey P."/>
            <person name="Gelhaye E."/>
            <person name="Goldberg J."/>
            <person name="Grabherr M.G."/>
            <person name="Kodira C.D."/>
            <person name="Kohler A."/>
            <person name="Kuees U."/>
            <person name="Lindquist E.A."/>
            <person name="Lucas S.M."/>
            <person name="Mago R."/>
            <person name="Mauceli E."/>
            <person name="Morin E."/>
            <person name="Murat C."/>
            <person name="Pangilinan J.L."/>
            <person name="Park R."/>
            <person name="Pearson M."/>
            <person name="Quesneville H."/>
            <person name="Rouhier N."/>
            <person name="Sakthikumar S."/>
            <person name="Salamov A.A."/>
            <person name="Schmutz J."/>
            <person name="Selles B."/>
            <person name="Shapiro H."/>
            <person name="Tanguay P."/>
            <person name="Tuskan G.A."/>
            <person name="Henrissat B."/>
            <person name="Van de Peer Y."/>
            <person name="Rouze P."/>
            <person name="Ellis J.G."/>
            <person name="Dodds P.N."/>
            <person name="Schein J.E."/>
            <person name="Zhong S."/>
            <person name="Hamelin R.C."/>
            <person name="Grigoriev I.V."/>
            <person name="Szabo L.J."/>
            <person name="Martin F."/>
        </authorList>
    </citation>
    <scope>NUCLEOTIDE SEQUENCE [LARGE SCALE GENOMIC DNA]</scope>
    <source>
        <strain evidence="3">CRL 75-36-700-3 / race SCCL</strain>
    </source>
</reference>
<dbReference type="Proteomes" id="UP000008783">
    <property type="component" value="Unassembled WGS sequence"/>
</dbReference>
<evidence type="ECO:0000256" key="1">
    <source>
        <dbReference type="SAM" id="MobiDB-lite"/>
    </source>
</evidence>
<dbReference type="AlphaFoldDB" id="H6QS76"/>
<feature type="region of interest" description="Disordered" evidence="1">
    <location>
        <begin position="224"/>
        <end position="261"/>
    </location>
</feature>
<keyword evidence="3" id="KW-1185">Reference proteome</keyword>
<protein>
    <submittedName>
        <fullName evidence="2">Uncharacterized protein</fullName>
    </submittedName>
</protein>
<name>H6QS76_PUCGT</name>
<dbReference type="RefSeq" id="XP_003889629.1">
    <property type="nucleotide sequence ID" value="XM_003889580.1"/>
</dbReference>
<accession>H6QS76</accession>
<feature type="region of interest" description="Disordered" evidence="1">
    <location>
        <begin position="755"/>
        <end position="781"/>
    </location>
</feature>
<dbReference type="GeneID" id="13542898"/>
<sequence length="781" mass="87844">MYCEELGRWVPPEFTPEERDILVRNIVDFSAARREGFVAAYWEVFGICDKKIVLGKLQGCHEHYRAQVTRVKKNRHIVMADEENTFQTMCLALIKEPVDGDPSHEDQMDQLRRLFPKARKWFDWWTMADVEAMLFPTRRARAEDAPEGKRAPTLTTNAQESLHRLYYMFSEGKMCLQLGLVRLFSFVKVLEEDYDAVMRGVSIEYGASRKEQIDIAQSLGWDKKRKRATNPAAPANKKIRHQADNDGRPPDTTDALLPELKGKKKLGRPRGALNVDRAAFSTYPSYRASSKPHLANRCWMAAALETLFSLYSPLWLRGSSGHGTSLFTSLVKHFTARTTYQLSQEGSVRGMLSKAQARLFQHAHNLYPQSFVAGDFASADFFIEILLDPKANPNRSRQGLFDVEERRILNCSTHPSARKTEVRSRYIINIRKAMFEANGLASSDVVNLLLRWTSSGLVGTSGLICKHCRVPKAIDPVHSKQITPDISIATACEPATTEPYLEEVSTLHFPQDRAPLHLYFLLEVTSILDKAKQASFMSSIDWPFGIKIHGEAYTLFARGFWNGYHYWSKVLMNVSGVVGIWYHNDRENDGLARMVSSDLSTIGGAQPHTSWVMYSRSWTTTEREFVGEKMKQVKKDFPNARPNQIPFGNLSELLEEGTKFLAPDYVTEKSEIATPLALASNEPTLVASNKPLVASNEPTLGEMNLQTDCGKLTECPTEPNSGTEKPKPKIQRLKITVRPKLPASGLVSEELLDVSSVPAPPPIRGPGRRSQRVVRAGKGQA</sequence>
<feature type="compositionally biased region" description="Basic and acidic residues" evidence="1">
    <location>
        <begin position="241"/>
        <end position="251"/>
    </location>
</feature>